<dbReference type="EMBL" id="GBXM01093305">
    <property type="protein sequence ID" value="JAH15272.1"/>
    <property type="molecule type" value="Transcribed_RNA"/>
</dbReference>
<accession>A0A0E9QFL8</accession>
<evidence type="ECO:0000313" key="1">
    <source>
        <dbReference type="EMBL" id="JAH15272.1"/>
    </source>
</evidence>
<dbReference type="AlphaFoldDB" id="A0A0E9QFL8"/>
<name>A0A0E9QFL8_ANGAN</name>
<reference evidence="1" key="1">
    <citation type="submission" date="2014-11" db="EMBL/GenBank/DDBJ databases">
        <authorList>
            <person name="Amaro Gonzalez C."/>
        </authorList>
    </citation>
    <scope>NUCLEOTIDE SEQUENCE</scope>
</reference>
<reference evidence="1" key="2">
    <citation type="journal article" date="2015" name="Fish Shellfish Immunol.">
        <title>Early steps in the European eel (Anguilla anguilla)-Vibrio vulnificus interaction in the gills: Role of the RtxA13 toxin.</title>
        <authorList>
            <person name="Callol A."/>
            <person name="Pajuelo D."/>
            <person name="Ebbesson L."/>
            <person name="Teles M."/>
            <person name="MacKenzie S."/>
            <person name="Amaro C."/>
        </authorList>
    </citation>
    <scope>NUCLEOTIDE SEQUENCE</scope>
</reference>
<organism evidence="1">
    <name type="scientific">Anguilla anguilla</name>
    <name type="common">European freshwater eel</name>
    <name type="synonym">Muraena anguilla</name>
    <dbReference type="NCBI Taxonomy" id="7936"/>
    <lineage>
        <taxon>Eukaryota</taxon>
        <taxon>Metazoa</taxon>
        <taxon>Chordata</taxon>
        <taxon>Craniata</taxon>
        <taxon>Vertebrata</taxon>
        <taxon>Euteleostomi</taxon>
        <taxon>Actinopterygii</taxon>
        <taxon>Neopterygii</taxon>
        <taxon>Teleostei</taxon>
        <taxon>Anguilliformes</taxon>
        <taxon>Anguillidae</taxon>
        <taxon>Anguilla</taxon>
    </lineage>
</organism>
<protein>
    <submittedName>
        <fullName evidence="1">Uncharacterized protein</fullName>
    </submittedName>
</protein>
<sequence>MVSPESHQDRAILLARLGTVQFCFVERSSKMLKNYI</sequence>
<proteinExistence type="predicted"/>